<protein>
    <submittedName>
        <fullName evidence="1">Uncharacterized protein</fullName>
    </submittedName>
</protein>
<reference evidence="2" key="1">
    <citation type="submission" date="2020-07" db="EMBL/GenBank/DDBJ databases">
        <title>A new Micromonospora strain with potent antibiotic activity isolated from the microbiome of a mid-Atlantic deep-sea sponge.</title>
        <authorList>
            <person name="Back C.R."/>
            <person name="Stennett H.L."/>
            <person name="Williams S.E."/>
            <person name="Wang L."/>
            <person name="Ojeda Gomez J."/>
            <person name="Abdulle O.M."/>
            <person name="Duffy T."/>
            <person name="Hendry K.R."/>
            <person name="Powell D."/>
            <person name="Stach J.E."/>
            <person name="Essex-Lopresti A.E."/>
            <person name="Willis C.L."/>
            <person name="Curnow P."/>
            <person name="Race P.R."/>
        </authorList>
    </citation>
    <scope>NUCLEOTIDE SEQUENCE [LARGE SCALE GENOMIC DNA]</scope>
    <source>
        <strain evidence="2">28ISP2-46</strain>
    </source>
</reference>
<evidence type="ECO:0000313" key="2">
    <source>
        <dbReference type="Proteomes" id="UP000510844"/>
    </source>
</evidence>
<proteinExistence type="predicted"/>
<accession>A0A7L6B667</accession>
<name>A0A7L6B667_9ACTN</name>
<keyword evidence="2" id="KW-1185">Reference proteome</keyword>
<dbReference type="EMBL" id="CP059322">
    <property type="protein sequence ID" value="QLQ37447.1"/>
    <property type="molecule type" value="Genomic_DNA"/>
</dbReference>
<dbReference type="Proteomes" id="UP000510844">
    <property type="component" value="Chromosome"/>
</dbReference>
<dbReference type="AlphaFoldDB" id="A0A7L6B667"/>
<gene>
    <name evidence="1" type="ORF">H1D33_00575</name>
</gene>
<organism evidence="1 2">
    <name type="scientific">Micromonospora robiginosa</name>
    <dbReference type="NCBI Taxonomy" id="2749844"/>
    <lineage>
        <taxon>Bacteria</taxon>
        <taxon>Bacillati</taxon>
        <taxon>Actinomycetota</taxon>
        <taxon>Actinomycetes</taxon>
        <taxon>Micromonosporales</taxon>
        <taxon>Micromonosporaceae</taxon>
        <taxon>Micromonospora</taxon>
    </lineage>
</organism>
<reference evidence="1 2" key="2">
    <citation type="journal article" date="2021" name="Mar. Drugs">
        <title>A New Micromonospora Strain with Antibiotic Activity Isolated from the Microbiome of a Mid-Atlantic Deep-Sea Sponge.</title>
        <authorList>
            <person name="Back C.R."/>
            <person name="Stennett H.L."/>
            <person name="Williams S.E."/>
            <person name="Wang L."/>
            <person name="Ojeda Gomez J."/>
            <person name="Abdulle O.M."/>
            <person name="Duffy T."/>
            <person name="Neal C."/>
            <person name="Mantell J."/>
            <person name="Jepson M.A."/>
            <person name="Hendry K.R."/>
            <person name="Powell D."/>
            <person name="Stach J.E.M."/>
            <person name="Essex-Lopresti A.E."/>
            <person name="Willis C.L."/>
            <person name="Curnow P."/>
            <person name="Race P.R."/>
        </authorList>
    </citation>
    <scope>NUCLEOTIDE SEQUENCE [LARGE SCALE GENOMIC DNA]</scope>
    <source>
        <strain evidence="1 2">28ISP2-46</strain>
    </source>
</reference>
<dbReference type="RefSeq" id="WP_181569928.1">
    <property type="nucleotide sequence ID" value="NZ_CP059322.2"/>
</dbReference>
<evidence type="ECO:0000313" key="1">
    <source>
        <dbReference type="EMBL" id="QLQ37447.1"/>
    </source>
</evidence>
<dbReference type="KEGG" id="mfeu:H1D33_00575"/>
<sequence>MLLDQETENEIVFELCQHLGRSILPVAGSERPGAPAGTVGTAFFYSELVGATDDGEVAHEWLLTADALTDRPYGEILLRPSVTEPAEGAEEPIELPGFADHWLRLPELGVAAMPTGGLHGHADDRGWRWRTQQVTEAVAAPADAVARVGAAPGSAFVLALGVGDDGSRPLEAVVERVARDDVDGVRVTVELPVGYVGAPVFTVESGAADEPVLRCLGLLLPARDGGHPVATFDRIRAALAEALEGGAPS</sequence>